<feature type="compositionally biased region" description="Pro residues" evidence="1">
    <location>
        <begin position="172"/>
        <end position="192"/>
    </location>
</feature>
<feature type="region of interest" description="Disordered" evidence="1">
    <location>
        <begin position="1102"/>
        <end position="1139"/>
    </location>
</feature>
<accession>A0A6G1FWU2</accession>
<feature type="compositionally biased region" description="Basic and acidic residues" evidence="1">
    <location>
        <begin position="1490"/>
        <end position="1503"/>
    </location>
</feature>
<feature type="region of interest" description="Disordered" evidence="1">
    <location>
        <begin position="701"/>
        <end position="733"/>
    </location>
</feature>
<feature type="compositionally biased region" description="Polar residues" evidence="1">
    <location>
        <begin position="1203"/>
        <end position="1212"/>
    </location>
</feature>
<feature type="compositionally biased region" description="Polar residues" evidence="1">
    <location>
        <begin position="1268"/>
        <end position="1279"/>
    </location>
</feature>
<feature type="compositionally biased region" description="Polar residues" evidence="1">
    <location>
        <begin position="383"/>
        <end position="403"/>
    </location>
</feature>
<name>A0A6G1FWU2_9PEZI</name>
<feature type="compositionally biased region" description="Acidic residues" evidence="1">
    <location>
        <begin position="801"/>
        <end position="813"/>
    </location>
</feature>
<feature type="compositionally biased region" description="Basic and acidic residues" evidence="1">
    <location>
        <begin position="1353"/>
        <end position="1365"/>
    </location>
</feature>
<feature type="region of interest" description="Disordered" evidence="1">
    <location>
        <begin position="1253"/>
        <end position="1280"/>
    </location>
</feature>
<feature type="region of interest" description="Disordered" evidence="1">
    <location>
        <begin position="775"/>
        <end position="1065"/>
    </location>
</feature>
<feature type="compositionally biased region" description="Polar residues" evidence="1">
    <location>
        <begin position="346"/>
        <end position="364"/>
    </location>
</feature>
<dbReference type="GeneID" id="54414409"/>
<feature type="compositionally biased region" description="Polar residues" evidence="1">
    <location>
        <begin position="1016"/>
        <end position="1025"/>
    </location>
</feature>
<feature type="compositionally biased region" description="Basic and acidic residues" evidence="1">
    <location>
        <begin position="27"/>
        <end position="53"/>
    </location>
</feature>
<feature type="compositionally biased region" description="Polar residues" evidence="1">
    <location>
        <begin position="477"/>
        <end position="500"/>
    </location>
</feature>
<organism evidence="2">
    <name type="scientific">Eremomyces bilateralis CBS 781.70</name>
    <dbReference type="NCBI Taxonomy" id="1392243"/>
    <lineage>
        <taxon>Eukaryota</taxon>
        <taxon>Fungi</taxon>
        <taxon>Dikarya</taxon>
        <taxon>Ascomycota</taxon>
        <taxon>Pezizomycotina</taxon>
        <taxon>Dothideomycetes</taxon>
        <taxon>Dothideomycetes incertae sedis</taxon>
        <taxon>Eremomycetales</taxon>
        <taxon>Eremomycetaceae</taxon>
        <taxon>Eremomyces</taxon>
    </lineage>
</organism>
<feature type="compositionally biased region" description="Acidic residues" evidence="1">
    <location>
        <begin position="1457"/>
        <end position="1470"/>
    </location>
</feature>
<feature type="compositionally biased region" description="Polar residues" evidence="1">
    <location>
        <begin position="313"/>
        <end position="326"/>
    </location>
</feature>
<reference evidence="2 4" key="1">
    <citation type="submission" date="2020-01" db="EMBL/GenBank/DDBJ databases">
        <authorList>
            <consortium name="DOE Joint Genome Institute"/>
            <person name="Haridas S."/>
            <person name="Albert R."/>
            <person name="Binder M."/>
            <person name="Bloem J."/>
            <person name="Labutti K."/>
            <person name="Salamov A."/>
            <person name="Andreopoulos B."/>
            <person name="Baker S.E."/>
            <person name="Barry K."/>
            <person name="Bills G."/>
            <person name="Bluhm B.H."/>
            <person name="Cannon C."/>
            <person name="Castanera R."/>
            <person name="Culley D.E."/>
            <person name="Daum C."/>
            <person name="Ezra D."/>
            <person name="Gonzalez J.B."/>
            <person name="Henrissat B."/>
            <person name="Kuo A."/>
            <person name="Liang C."/>
            <person name="Lipzen A."/>
            <person name="Lutzoni F."/>
            <person name="Magnuson J."/>
            <person name="Mondo S."/>
            <person name="Nolan M."/>
            <person name="Ohm R."/>
            <person name="Pangilinan J."/>
            <person name="Park H.-J."/>
            <person name="Ramirez L."/>
            <person name="Alfaro M."/>
            <person name="Sun H."/>
            <person name="Tritt A."/>
            <person name="Yoshinaga Y."/>
            <person name="Zwiers L.-H."/>
            <person name="Turgeon B.G."/>
            <person name="Goodwin S.B."/>
            <person name="Spatafora J.W."/>
            <person name="Crous P.W."/>
            <person name="Grigoriev I.V."/>
        </authorList>
    </citation>
    <scope>NUCLEOTIDE SEQUENCE</scope>
    <source>
        <strain evidence="2 4">CBS 781.70</strain>
    </source>
</reference>
<feature type="compositionally biased region" description="Polar residues" evidence="1">
    <location>
        <begin position="701"/>
        <end position="722"/>
    </location>
</feature>
<sequence length="1503" mass="165313">MRQHPHDLQVAEFSRDPLQYSYSPEEINSHQERVAAREAAARPVKEANTKAKADNAYTAAGDTYSEPYVPQDAGDRRQTPRDGPVRYASLGEPGQLFPPLRPDLEVIPPDSPRQPRPRPPPPPPRPRPQPQPPNPPPPSPAKGQALPKATGPPRECEEPEEASTDDSRQPHQRPPPPLLPRPRSQPHPPNPPQSLARQGAFPEARGPPPNCELPDIPGSTQSLHDGSPKLPILRSAEAEESQIGDTTGQTVPVEVPTDAALREQVVRARRSEVASVQREEPYRDSVLYGGLNSAFDTYHQSLRLIDAPPLTPSVPSTPGSAPSPSFGTLPEDEERPLSLGQMKWSWFSQEPRTPIDATSSQGTGPNIPVQWWRSPPQVPKTPSYASSSQRGKTSSDATRSQGKTPARKRTRLTLPFLKSAADPSTQQKPWINKRSISNPIGLPNHKIKIRGEHHEIPHGSSPLTQTPRGQRPHLRASRTTTNLKESASGQPMPFSLQNNLRRTRTSEALRGAEPPQSSQPWPSNPVPPPPPAQLRRVVTEPEVPVPLEPSRPVEFSEKLLEAIDQVIRQRELKMTQDFRRGLTQSTENAIAKFIENWEQQHAGENQPGLPASQRSIEPHPEVEGIHITPDFGESPRLLRPVSSIGLNRPVPRPASPISLNQPAHRLAHYAHQSFLPHPSLANGQDLDGGRDIRPALRIATAPQSFNPGFASGTSVPSSSQNRGPPPASLPYDPLYDEEREYFPVQSPIPRHCAAIHRAGGHGFTFDQLYDEDQESAVPAPLPSPFAANPATGTRALSDPQYDGEDWDGPEELSLDLTRGSPVRRPRFVVEQPDEYRSPTPIDRERTPRPSIAQQRAFAQVEPATPSHPLETASTTPLGSPFAPRQYEFDSSSDSESEGEKTPRASQQNLRPSGIQEMPPFDPEAADIPRPLTISRGESESPTWYRSVAPPSDQSELSIPRNRGVVQRDPQPQPYTAVHDNSAPSGSETPIPFLLRGVGSSPKEPPPQSDTRVHGNISPSGIQSPSRVPGRFSATPRNEQPRSANLAQHREAIQPSSDESRGAYEPWFKPFTDIPALSDRFHPRTDTERKIWEDVDREIIERQVRTDPTARGSPRTRMSFWRGEGVPAPESPATNSGGRDETLAKLEGRWVESTGSIIPRYVFTPQSPAANISPPAIPRLGRLGLAPKQNVATGANVGGGQNACPGQNVSPSQIPRRIIPSVRGTPSTPTVPGAYPVSDPRAAVLAWAEKHRTPDHKFTPRGPVAPVTPSAQADTPTPQVRDQIPRYSSFFSGPPPELPQSPLQVSNIVGPTIIHPRLGTQSGQNALSVPSVSGSREEDQPKQAQECGLTAQREGPESRAEDIHDQHLRHRDVRHQHGETHLGRSEGQSRESDLPGRIVDGMVHPAFRRQGPGPISNEEFYEIMNLRFQETMRAHQMSAQVPSAVRGQGATLRREETCQEDCEVEDHDSEYDERPLLSRGSQYWEQRKKRKEEGARDTEVEASP</sequence>
<protein>
    <submittedName>
        <fullName evidence="2 4">Uncharacterized protein</fullName>
    </submittedName>
</protein>
<dbReference type="RefSeq" id="XP_033531730.1">
    <property type="nucleotide sequence ID" value="XM_033673839.1"/>
</dbReference>
<feature type="compositionally biased region" description="Polar residues" evidence="1">
    <location>
        <begin position="1318"/>
        <end position="1333"/>
    </location>
</feature>
<feature type="compositionally biased region" description="Polar residues" evidence="1">
    <location>
        <begin position="1034"/>
        <end position="1045"/>
    </location>
</feature>
<feature type="region of interest" description="Disordered" evidence="1">
    <location>
        <begin position="1"/>
        <end position="252"/>
    </location>
</feature>
<feature type="region of interest" description="Disordered" evidence="1">
    <location>
        <begin position="306"/>
        <end position="534"/>
    </location>
</feature>
<proteinExistence type="predicted"/>
<evidence type="ECO:0000313" key="2">
    <source>
        <dbReference type="EMBL" id="KAF1810099.1"/>
    </source>
</evidence>
<feature type="region of interest" description="Disordered" evidence="1">
    <location>
        <begin position="1313"/>
        <end position="1396"/>
    </location>
</feature>
<feature type="compositionally biased region" description="Basic and acidic residues" evidence="1">
    <location>
        <begin position="1374"/>
        <end position="1393"/>
    </location>
</feature>
<dbReference type="Proteomes" id="UP000504638">
    <property type="component" value="Unplaced"/>
</dbReference>
<feature type="region of interest" description="Disordered" evidence="1">
    <location>
        <begin position="1193"/>
        <end position="1236"/>
    </location>
</feature>
<feature type="compositionally biased region" description="Polar residues" evidence="1">
    <location>
        <begin position="422"/>
        <end position="438"/>
    </location>
</feature>
<evidence type="ECO:0000313" key="3">
    <source>
        <dbReference type="Proteomes" id="UP000504638"/>
    </source>
</evidence>
<gene>
    <name evidence="2 4" type="ORF">P152DRAFT_139808</name>
</gene>
<reference evidence="4" key="2">
    <citation type="submission" date="2020-04" db="EMBL/GenBank/DDBJ databases">
        <authorList>
            <consortium name="NCBI Genome Project"/>
        </authorList>
    </citation>
    <scope>NUCLEOTIDE SEQUENCE</scope>
    <source>
        <strain evidence="4">CBS 781.70</strain>
    </source>
</reference>
<feature type="compositionally biased region" description="Basic and acidic residues" evidence="1">
    <location>
        <begin position="1047"/>
        <end position="1061"/>
    </location>
</feature>
<dbReference type="EMBL" id="ML975168">
    <property type="protein sequence ID" value="KAF1810099.1"/>
    <property type="molecule type" value="Genomic_DNA"/>
</dbReference>
<feature type="compositionally biased region" description="Basic and acidic residues" evidence="1">
    <location>
        <begin position="833"/>
        <end position="847"/>
    </location>
</feature>
<feature type="compositionally biased region" description="Pro residues" evidence="1">
    <location>
        <begin position="109"/>
        <end position="140"/>
    </location>
</feature>
<feature type="region of interest" description="Disordered" evidence="1">
    <location>
        <begin position="1440"/>
        <end position="1503"/>
    </location>
</feature>
<evidence type="ECO:0000256" key="1">
    <source>
        <dbReference type="SAM" id="MobiDB-lite"/>
    </source>
</evidence>
<keyword evidence="3" id="KW-1185">Reference proteome</keyword>
<feature type="compositionally biased region" description="Pro residues" evidence="1">
    <location>
        <begin position="522"/>
        <end position="532"/>
    </location>
</feature>
<feature type="compositionally biased region" description="Basic and acidic residues" evidence="1">
    <location>
        <begin position="73"/>
        <end position="84"/>
    </location>
</feature>
<reference evidence="4" key="3">
    <citation type="submission" date="2025-04" db="UniProtKB">
        <authorList>
            <consortium name="RefSeq"/>
        </authorList>
    </citation>
    <scope>IDENTIFICATION</scope>
    <source>
        <strain evidence="4">CBS 781.70</strain>
    </source>
</reference>
<feature type="compositionally biased region" description="Basic and acidic residues" evidence="1">
    <location>
        <begin position="1"/>
        <end position="15"/>
    </location>
</feature>
<evidence type="ECO:0000313" key="4">
    <source>
        <dbReference type="RefSeq" id="XP_033531730.1"/>
    </source>
</evidence>